<protein>
    <submittedName>
        <fullName evidence="1">Uncharacterized protein</fullName>
    </submittedName>
</protein>
<organism evidence="1">
    <name type="scientific">Anguilla anguilla</name>
    <name type="common">European freshwater eel</name>
    <name type="synonym">Muraena anguilla</name>
    <dbReference type="NCBI Taxonomy" id="7936"/>
    <lineage>
        <taxon>Eukaryota</taxon>
        <taxon>Metazoa</taxon>
        <taxon>Chordata</taxon>
        <taxon>Craniata</taxon>
        <taxon>Vertebrata</taxon>
        <taxon>Euteleostomi</taxon>
        <taxon>Actinopterygii</taxon>
        <taxon>Neopterygii</taxon>
        <taxon>Teleostei</taxon>
        <taxon>Anguilliformes</taxon>
        <taxon>Anguillidae</taxon>
        <taxon>Anguilla</taxon>
    </lineage>
</organism>
<accession>A0A0E9VR77</accession>
<name>A0A0E9VR77_ANGAN</name>
<dbReference type="EMBL" id="GBXM01027938">
    <property type="protein sequence ID" value="JAH80639.1"/>
    <property type="molecule type" value="Transcribed_RNA"/>
</dbReference>
<sequence length="33" mass="4120">MYVCTVYFNIKMFKLCFWREGQVSTLWPMNHFV</sequence>
<reference evidence="1" key="1">
    <citation type="submission" date="2014-11" db="EMBL/GenBank/DDBJ databases">
        <authorList>
            <person name="Amaro Gonzalez C."/>
        </authorList>
    </citation>
    <scope>NUCLEOTIDE SEQUENCE</scope>
</reference>
<evidence type="ECO:0000313" key="1">
    <source>
        <dbReference type="EMBL" id="JAH80639.1"/>
    </source>
</evidence>
<proteinExistence type="predicted"/>
<reference evidence="1" key="2">
    <citation type="journal article" date="2015" name="Fish Shellfish Immunol.">
        <title>Early steps in the European eel (Anguilla anguilla)-Vibrio vulnificus interaction in the gills: Role of the RtxA13 toxin.</title>
        <authorList>
            <person name="Callol A."/>
            <person name="Pajuelo D."/>
            <person name="Ebbesson L."/>
            <person name="Teles M."/>
            <person name="MacKenzie S."/>
            <person name="Amaro C."/>
        </authorList>
    </citation>
    <scope>NUCLEOTIDE SEQUENCE</scope>
</reference>
<dbReference type="AlphaFoldDB" id="A0A0E9VR77"/>